<evidence type="ECO:0000313" key="2">
    <source>
        <dbReference type="EMBL" id="PWU68746.1"/>
    </source>
</evidence>
<dbReference type="EMBL" id="QGTD01000008">
    <property type="protein sequence ID" value="PWU68746.1"/>
    <property type="molecule type" value="Genomic_DNA"/>
</dbReference>
<dbReference type="AlphaFoldDB" id="A0A317KZV0"/>
<protein>
    <submittedName>
        <fullName evidence="2">Uncharacterized protein</fullName>
    </submittedName>
</protein>
<keyword evidence="3" id="KW-1185">Reference proteome</keyword>
<dbReference type="Proteomes" id="UP000245624">
    <property type="component" value="Unassembled WGS sequence"/>
</dbReference>
<evidence type="ECO:0000313" key="3">
    <source>
        <dbReference type="Proteomes" id="UP000245624"/>
    </source>
</evidence>
<reference evidence="2 3" key="1">
    <citation type="submission" date="2018-05" db="EMBL/GenBank/DDBJ databases">
        <title>Genomic analysis of Gracilibacillus dipsosauri DD1 reveals novel features of a salt-tolerant amylase.</title>
        <authorList>
            <person name="Deutch C.E."/>
            <person name="Yang S."/>
        </authorList>
    </citation>
    <scope>NUCLEOTIDE SEQUENCE [LARGE SCALE GENOMIC DNA]</scope>
    <source>
        <strain evidence="2 3">DD1</strain>
    </source>
</reference>
<name>A0A317KZV0_9BACI</name>
<feature type="transmembrane region" description="Helical" evidence="1">
    <location>
        <begin position="20"/>
        <end position="42"/>
    </location>
</feature>
<proteinExistence type="predicted"/>
<feature type="transmembrane region" description="Helical" evidence="1">
    <location>
        <begin position="78"/>
        <end position="96"/>
    </location>
</feature>
<feature type="transmembrane region" description="Helical" evidence="1">
    <location>
        <begin position="108"/>
        <end position="132"/>
    </location>
</feature>
<feature type="transmembrane region" description="Helical" evidence="1">
    <location>
        <begin position="48"/>
        <end position="71"/>
    </location>
</feature>
<gene>
    <name evidence="2" type="ORF">DLJ74_09995</name>
</gene>
<keyword evidence="1" id="KW-1133">Transmembrane helix</keyword>
<keyword evidence="1" id="KW-0472">Membrane</keyword>
<keyword evidence="1" id="KW-0812">Transmembrane</keyword>
<accession>A0A317KZV0</accession>
<evidence type="ECO:0000256" key="1">
    <source>
        <dbReference type="SAM" id="Phobius"/>
    </source>
</evidence>
<sequence>MFCITLSPIIFVYLKKKDLAFINVITTISAFIIWGCLITGLLDGVGWNLLWNTTLLAAALFPVFGLSFIFIRLRQKNSYIITGLILLIIGLCLAIGDVSDTTNLYLVVQYAILYFIPIFVISMVLITLIQYLRKSTLIERKG</sequence>
<comment type="caution">
    <text evidence="2">The sequence shown here is derived from an EMBL/GenBank/DDBJ whole genome shotgun (WGS) entry which is preliminary data.</text>
</comment>
<organism evidence="2 3">
    <name type="scientific">Gracilibacillus dipsosauri</name>
    <dbReference type="NCBI Taxonomy" id="178340"/>
    <lineage>
        <taxon>Bacteria</taxon>
        <taxon>Bacillati</taxon>
        <taxon>Bacillota</taxon>
        <taxon>Bacilli</taxon>
        <taxon>Bacillales</taxon>
        <taxon>Bacillaceae</taxon>
        <taxon>Gracilibacillus</taxon>
    </lineage>
</organism>